<dbReference type="InterPro" id="IPR009000">
    <property type="entry name" value="Transl_B-barrel_sf"/>
</dbReference>
<dbReference type="PANTHER" id="PTHR11363">
    <property type="entry name" value="60S RIBOSOMAL PROTEIN L3-RELATED"/>
    <property type="match status" value="1"/>
</dbReference>
<keyword evidence="3" id="KW-0687">Ribonucleoprotein</keyword>
<sequence length="102" mass="11295">TDKANASTEYDQTEKTITPLGGFPHYGIVNEDYIMIKGACVGVKKRVLTLRKSLITHSKRSALEKVSLKFIDTSSKFGHGRFQTAQEKHAFLGTLKKDVPVA</sequence>
<evidence type="ECO:0000313" key="4">
    <source>
        <dbReference type="EMBL" id="CAG8660220.1"/>
    </source>
</evidence>
<evidence type="ECO:0000313" key="5">
    <source>
        <dbReference type="Proteomes" id="UP000789572"/>
    </source>
</evidence>
<comment type="caution">
    <text evidence="4">The sequence shown here is derived from an EMBL/GenBank/DDBJ whole genome shotgun (WGS) entry which is preliminary data.</text>
</comment>
<dbReference type="Pfam" id="PF00297">
    <property type="entry name" value="Ribosomal_L3"/>
    <property type="match status" value="1"/>
</dbReference>
<comment type="similarity">
    <text evidence="1">Belongs to the universal ribosomal protein uL3 family.</text>
</comment>
<dbReference type="Proteomes" id="UP000789572">
    <property type="component" value="Unassembled WGS sequence"/>
</dbReference>
<proteinExistence type="inferred from homology"/>
<accession>A0A9N9H5J5</accession>
<dbReference type="InterPro" id="IPR000597">
    <property type="entry name" value="Ribosomal_uL3"/>
</dbReference>
<organism evidence="4 5">
    <name type="scientific">Paraglomus occultum</name>
    <dbReference type="NCBI Taxonomy" id="144539"/>
    <lineage>
        <taxon>Eukaryota</taxon>
        <taxon>Fungi</taxon>
        <taxon>Fungi incertae sedis</taxon>
        <taxon>Mucoromycota</taxon>
        <taxon>Glomeromycotina</taxon>
        <taxon>Glomeromycetes</taxon>
        <taxon>Paraglomerales</taxon>
        <taxon>Paraglomeraceae</taxon>
        <taxon>Paraglomus</taxon>
    </lineage>
</organism>
<dbReference type="SUPFAM" id="SSF50447">
    <property type="entry name" value="Translation proteins"/>
    <property type="match status" value="1"/>
</dbReference>
<protein>
    <submittedName>
        <fullName evidence="4">7318_t:CDS:1</fullName>
    </submittedName>
</protein>
<name>A0A9N9H5J5_9GLOM</name>
<dbReference type="InterPro" id="IPR045077">
    <property type="entry name" value="L3_arc_euk"/>
</dbReference>
<dbReference type="OrthoDB" id="1611972at2759"/>
<reference evidence="4" key="1">
    <citation type="submission" date="2021-06" db="EMBL/GenBank/DDBJ databases">
        <authorList>
            <person name="Kallberg Y."/>
            <person name="Tangrot J."/>
            <person name="Rosling A."/>
        </authorList>
    </citation>
    <scope>NUCLEOTIDE SEQUENCE</scope>
    <source>
        <strain evidence="4">IA702</strain>
    </source>
</reference>
<dbReference type="GO" id="GO:0022625">
    <property type="term" value="C:cytosolic large ribosomal subunit"/>
    <property type="evidence" value="ECO:0007669"/>
    <property type="project" value="TreeGrafter"/>
</dbReference>
<gene>
    <name evidence="4" type="ORF">POCULU_LOCUS10419</name>
</gene>
<keyword evidence="5" id="KW-1185">Reference proteome</keyword>
<dbReference type="EMBL" id="CAJVPJ010005286">
    <property type="protein sequence ID" value="CAG8660220.1"/>
    <property type="molecule type" value="Genomic_DNA"/>
</dbReference>
<feature type="non-terminal residue" evidence="4">
    <location>
        <position position="102"/>
    </location>
</feature>
<dbReference type="GO" id="GO:0006412">
    <property type="term" value="P:translation"/>
    <property type="evidence" value="ECO:0007669"/>
    <property type="project" value="InterPro"/>
</dbReference>
<evidence type="ECO:0000256" key="3">
    <source>
        <dbReference type="ARBA" id="ARBA00023274"/>
    </source>
</evidence>
<dbReference type="GO" id="GO:0003723">
    <property type="term" value="F:RNA binding"/>
    <property type="evidence" value="ECO:0007669"/>
    <property type="project" value="TreeGrafter"/>
</dbReference>
<evidence type="ECO:0000256" key="1">
    <source>
        <dbReference type="ARBA" id="ARBA00006540"/>
    </source>
</evidence>
<dbReference type="AlphaFoldDB" id="A0A9N9H5J5"/>
<dbReference type="Gene3D" id="2.40.30.10">
    <property type="entry name" value="Translation factors"/>
    <property type="match status" value="1"/>
</dbReference>
<keyword evidence="2" id="KW-0689">Ribosomal protein</keyword>
<evidence type="ECO:0000256" key="2">
    <source>
        <dbReference type="ARBA" id="ARBA00022980"/>
    </source>
</evidence>
<dbReference type="FunFam" id="2.40.30.10:FF:000351">
    <property type="entry name" value="Ribosomal protein L3"/>
    <property type="match status" value="1"/>
</dbReference>
<dbReference type="PANTHER" id="PTHR11363:SF5">
    <property type="entry name" value="LARGE RIBOSOMAL SUBUNIT PROTEIN UL3"/>
    <property type="match status" value="1"/>
</dbReference>
<dbReference type="GO" id="GO:0003735">
    <property type="term" value="F:structural constituent of ribosome"/>
    <property type="evidence" value="ECO:0007669"/>
    <property type="project" value="InterPro"/>
</dbReference>